<dbReference type="OrthoDB" id="2299708at2"/>
<keyword evidence="3" id="KW-1185">Reference proteome</keyword>
<gene>
    <name evidence="2" type="ORF">SAMN02745249_00307</name>
</gene>
<evidence type="ECO:0000256" key="1">
    <source>
        <dbReference type="SAM" id="Phobius"/>
    </source>
</evidence>
<evidence type="ECO:0000313" key="2">
    <source>
        <dbReference type="EMBL" id="SHE37641.1"/>
    </source>
</evidence>
<keyword evidence="1" id="KW-0472">Membrane</keyword>
<dbReference type="RefSeq" id="WP_073295219.1">
    <property type="nucleotide sequence ID" value="NZ_FQUF01000004.1"/>
</dbReference>
<evidence type="ECO:0008006" key="4">
    <source>
        <dbReference type="Google" id="ProtNLM"/>
    </source>
</evidence>
<keyword evidence="1" id="KW-1133">Transmembrane helix</keyword>
<dbReference type="Pfam" id="PF11877">
    <property type="entry name" value="DUF3397"/>
    <property type="match status" value="1"/>
</dbReference>
<name>A0A1M4SZJ6_9LACT</name>
<reference evidence="2 3" key="1">
    <citation type="submission" date="2016-11" db="EMBL/GenBank/DDBJ databases">
        <authorList>
            <person name="Jaros S."/>
            <person name="Januszkiewicz K."/>
            <person name="Wedrychowicz H."/>
        </authorList>
    </citation>
    <scope>NUCLEOTIDE SEQUENCE [LARGE SCALE GENOMIC DNA]</scope>
    <source>
        <strain evidence="2 3">DSM 15692</strain>
    </source>
</reference>
<proteinExistence type="predicted"/>
<dbReference type="AlphaFoldDB" id="A0A1M4SZJ6"/>
<organism evidence="2 3">
    <name type="scientific">Atopostipes suicloacalis DSM 15692</name>
    <dbReference type="NCBI Taxonomy" id="1121025"/>
    <lineage>
        <taxon>Bacteria</taxon>
        <taxon>Bacillati</taxon>
        <taxon>Bacillota</taxon>
        <taxon>Bacilli</taxon>
        <taxon>Lactobacillales</taxon>
        <taxon>Carnobacteriaceae</taxon>
        <taxon>Atopostipes</taxon>
    </lineage>
</organism>
<feature type="transmembrane region" description="Helical" evidence="1">
    <location>
        <begin position="100"/>
        <end position="123"/>
    </location>
</feature>
<dbReference type="EMBL" id="FQUF01000004">
    <property type="protein sequence ID" value="SHE37641.1"/>
    <property type="molecule type" value="Genomic_DNA"/>
</dbReference>
<dbReference type="InterPro" id="IPR024515">
    <property type="entry name" value="DUF3397"/>
</dbReference>
<keyword evidence="1" id="KW-0812">Transmembrane</keyword>
<sequence>MSETIDTVLYIFFYTFPFLMLFFGRKFRLNLDVFPIPIKTVDLITPYLLLSATIQTLLARAEPLHLYFYIFLSFFGIVYASYLAFGKRMLLVGNFFRTWWRYAFIFSLSYHVIIGGYGIFINFF</sequence>
<dbReference type="Proteomes" id="UP000184128">
    <property type="component" value="Unassembled WGS sequence"/>
</dbReference>
<evidence type="ECO:0000313" key="3">
    <source>
        <dbReference type="Proteomes" id="UP000184128"/>
    </source>
</evidence>
<feature type="transmembrane region" description="Helical" evidence="1">
    <location>
        <begin position="66"/>
        <end position="85"/>
    </location>
</feature>
<dbReference type="STRING" id="1121025.SAMN02745249_00307"/>
<protein>
    <recommendedName>
        <fullName evidence="4">DUF3397 domain-containing protein</fullName>
    </recommendedName>
</protein>
<accession>A0A1M4SZJ6</accession>
<feature type="transmembrane region" description="Helical" evidence="1">
    <location>
        <begin position="7"/>
        <end position="23"/>
    </location>
</feature>